<evidence type="ECO:0000313" key="1">
    <source>
        <dbReference type="EMBL" id="KIW30924.1"/>
    </source>
</evidence>
<dbReference type="CDD" id="cd02440">
    <property type="entry name" value="AdoMet_MTases"/>
    <property type="match status" value="1"/>
</dbReference>
<dbReference type="EMBL" id="KN847041">
    <property type="protein sequence ID" value="KIW30924.1"/>
    <property type="molecule type" value="Genomic_DNA"/>
</dbReference>
<dbReference type="SUPFAM" id="SSF53335">
    <property type="entry name" value="S-adenosyl-L-methionine-dependent methyltransferases"/>
    <property type="match status" value="1"/>
</dbReference>
<reference evidence="1 2" key="1">
    <citation type="submission" date="2015-01" db="EMBL/GenBank/DDBJ databases">
        <title>The Genome Sequence of Cladophialophora immunda CBS83496.</title>
        <authorList>
            <consortium name="The Broad Institute Genomics Platform"/>
            <person name="Cuomo C."/>
            <person name="de Hoog S."/>
            <person name="Gorbushina A."/>
            <person name="Stielow B."/>
            <person name="Teixiera M."/>
            <person name="Abouelleil A."/>
            <person name="Chapman S.B."/>
            <person name="Priest M."/>
            <person name="Young S.K."/>
            <person name="Wortman J."/>
            <person name="Nusbaum C."/>
            <person name="Birren B."/>
        </authorList>
    </citation>
    <scope>NUCLEOTIDE SEQUENCE [LARGE SCALE GENOMIC DNA]</scope>
    <source>
        <strain evidence="1 2">CBS 83496</strain>
    </source>
</reference>
<evidence type="ECO:0000313" key="2">
    <source>
        <dbReference type="Proteomes" id="UP000054466"/>
    </source>
</evidence>
<dbReference type="PANTHER" id="PTHR43591:SF24">
    <property type="entry name" value="2-METHOXY-6-POLYPRENYL-1,4-BENZOQUINOL METHYLASE, MITOCHONDRIAL"/>
    <property type="match status" value="1"/>
</dbReference>
<dbReference type="RefSeq" id="XP_016251140.1">
    <property type="nucleotide sequence ID" value="XM_016389238.1"/>
</dbReference>
<dbReference type="GO" id="GO:0008168">
    <property type="term" value="F:methyltransferase activity"/>
    <property type="evidence" value="ECO:0007669"/>
    <property type="project" value="TreeGrafter"/>
</dbReference>
<dbReference type="STRING" id="569365.A0A0D2D5I7"/>
<sequence>MSSTTSEPVSLENSHLGEADTFNVRRLNDDWTLQCGSCSAPGSIIAVLSSLTPAGASSYTFTRSNDNAVSGTFHSTDATLTEPFTTGVSPMGLDWIYEELLQSPDAFTHSNLERAALTATVFELRGIAEPQRARNGALPGQPPSGQTTVQACMDMDDEFTQVDYPDFYFPEIHSWAKWQPDNVIASLYRVGGPLLQRESSMESLYEFKLTVDDTLTISTRHPEVEAAWHTSAERLKLHRDKGKDFKLVDVICFLQTDVILPELPIPAEEVAALKDCVYKVAEDAVERLQHPTFVLLRARSPVLQCELNTLTLCLRREKGDQSTVAIKHRLNPDIDVLIYGRISPVMTTETQTAVEISVTYMCDGELITPPHPYKIRENISELNAHGVYFCRRGLGDAGKILVLPEEATPLFFPPTRYTMMETQSAGEPETPNQDDHDSAIGDLSSEVFTSRSTSLSSSFYEYPTEYGRTYHVPQRGVFYPFPNDEKEKARLDLSHAMYLTMNDSRLHICPVVSPARVLDVGTGTGIWALGFADQCPEATVIGIDISPIQPTWTAPNCTFYLRDFQQDWGFPDPFDFIYARDLFCSLQSPVRLLRQAFENLRPGGWFEVQDFGLPKSDDGTIKLGSRYQDWTNLYRQAMQKVDRDPELAQKYGDMMGKVGFINVSTVTRKVPHNTWPKNKQLKTLGSMNRLNIHEGLEGFSLRPFCGILEMSETRVYAMLAEMRRELNDRKIHAYTPV</sequence>
<keyword evidence="2" id="KW-1185">Reference proteome</keyword>
<organism evidence="1 2">
    <name type="scientific">Cladophialophora immunda</name>
    <dbReference type="NCBI Taxonomy" id="569365"/>
    <lineage>
        <taxon>Eukaryota</taxon>
        <taxon>Fungi</taxon>
        <taxon>Dikarya</taxon>
        <taxon>Ascomycota</taxon>
        <taxon>Pezizomycotina</taxon>
        <taxon>Eurotiomycetes</taxon>
        <taxon>Chaetothyriomycetidae</taxon>
        <taxon>Chaetothyriales</taxon>
        <taxon>Herpotrichiellaceae</taxon>
        <taxon>Cladophialophora</taxon>
    </lineage>
</organism>
<protein>
    <recommendedName>
        <fullName evidence="3">Methyltransferase domain-containing protein</fullName>
    </recommendedName>
</protein>
<dbReference type="Pfam" id="PF13489">
    <property type="entry name" value="Methyltransf_23"/>
    <property type="match status" value="1"/>
</dbReference>
<proteinExistence type="predicted"/>
<dbReference type="Gene3D" id="3.40.50.150">
    <property type="entry name" value="Vaccinia Virus protein VP39"/>
    <property type="match status" value="1"/>
</dbReference>
<accession>A0A0D2D5I7</accession>
<dbReference type="OrthoDB" id="2013972at2759"/>
<dbReference type="VEuPathDB" id="FungiDB:PV07_02615"/>
<name>A0A0D2D5I7_9EURO</name>
<dbReference type="PANTHER" id="PTHR43591">
    <property type="entry name" value="METHYLTRANSFERASE"/>
    <property type="match status" value="1"/>
</dbReference>
<dbReference type="AlphaFoldDB" id="A0A0D2D5I7"/>
<dbReference type="HOGENOM" id="CLU_376421_0_0_1"/>
<dbReference type="InterPro" id="IPR029063">
    <property type="entry name" value="SAM-dependent_MTases_sf"/>
</dbReference>
<dbReference type="GeneID" id="27341809"/>
<evidence type="ECO:0008006" key="3">
    <source>
        <dbReference type="Google" id="ProtNLM"/>
    </source>
</evidence>
<dbReference type="Proteomes" id="UP000054466">
    <property type="component" value="Unassembled WGS sequence"/>
</dbReference>
<gene>
    <name evidence="1" type="ORF">PV07_02615</name>
</gene>